<feature type="region of interest" description="Disordered" evidence="1">
    <location>
        <begin position="579"/>
        <end position="625"/>
    </location>
</feature>
<organism evidence="3 4">
    <name type="scientific">Apiospora kogelbergensis</name>
    <dbReference type="NCBI Taxonomy" id="1337665"/>
    <lineage>
        <taxon>Eukaryota</taxon>
        <taxon>Fungi</taxon>
        <taxon>Dikarya</taxon>
        <taxon>Ascomycota</taxon>
        <taxon>Pezizomycotina</taxon>
        <taxon>Sordariomycetes</taxon>
        <taxon>Xylariomycetidae</taxon>
        <taxon>Amphisphaeriales</taxon>
        <taxon>Apiosporaceae</taxon>
        <taxon>Apiospora</taxon>
    </lineage>
</organism>
<dbReference type="Pfam" id="PF06985">
    <property type="entry name" value="HET"/>
    <property type="match status" value="1"/>
</dbReference>
<evidence type="ECO:0000313" key="3">
    <source>
        <dbReference type="EMBL" id="KAK8097269.1"/>
    </source>
</evidence>
<reference evidence="3 4" key="1">
    <citation type="submission" date="2023-01" db="EMBL/GenBank/DDBJ databases">
        <title>Analysis of 21 Apiospora genomes using comparative genomics revels a genus with tremendous synthesis potential of carbohydrate active enzymes and secondary metabolites.</title>
        <authorList>
            <person name="Sorensen T."/>
        </authorList>
    </citation>
    <scope>NUCLEOTIDE SEQUENCE [LARGE SCALE GENOMIC DNA]</scope>
    <source>
        <strain evidence="3 4">CBS 117206</strain>
    </source>
</reference>
<comment type="caution">
    <text evidence="3">The sequence shown here is derived from an EMBL/GenBank/DDBJ whole genome shotgun (WGS) entry which is preliminary data.</text>
</comment>
<accession>A0AAW0QJ11</accession>
<evidence type="ECO:0000259" key="2">
    <source>
        <dbReference type="Pfam" id="PF06985"/>
    </source>
</evidence>
<feature type="domain" description="Heterokaryon incompatibility" evidence="2">
    <location>
        <begin position="95"/>
        <end position="254"/>
    </location>
</feature>
<evidence type="ECO:0000256" key="1">
    <source>
        <dbReference type="SAM" id="MobiDB-lite"/>
    </source>
</evidence>
<gene>
    <name evidence="3" type="ORF">PG999_013213</name>
</gene>
<feature type="compositionally biased region" description="Basic and acidic residues" evidence="1">
    <location>
        <begin position="589"/>
        <end position="602"/>
    </location>
</feature>
<dbReference type="Pfam" id="PF26639">
    <property type="entry name" value="Het-6_barrel"/>
    <property type="match status" value="1"/>
</dbReference>
<feature type="compositionally biased region" description="Low complexity" evidence="1">
    <location>
        <begin position="579"/>
        <end position="588"/>
    </location>
</feature>
<keyword evidence="4" id="KW-1185">Reference proteome</keyword>
<protein>
    <submittedName>
        <fullName evidence="3">HET-domain-containing protein</fullName>
    </submittedName>
</protein>
<feature type="compositionally biased region" description="Acidic residues" evidence="1">
    <location>
        <begin position="603"/>
        <end position="625"/>
    </location>
</feature>
<evidence type="ECO:0000313" key="4">
    <source>
        <dbReference type="Proteomes" id="UP001392437"/>
    </source>
</evidence>
<dbReference type="PANTHER" id="PTHR24148">
    <property type="entry name" value="ANKYRIN REPEAT DOMAIN-CONTAINING PROTEIN 39 HOMOLOG-RELATED"/>
    <property type="match status" value="1"/>
</dbReference>
<dbReference type="InterPro" id="IPR010730">
    <property type="entry name" value="HET"/>
</dbReference>
<name>A0AAW0QJ11_9PEZI</name>
<dbReference type="InterPro" id="IPR052895">
    <property type="entry name" value="HetReg/Transcr_Mod"/>
</dbReference>
<dbReference type="PANTHER" id="PTHR24148:SF64">
    <property type="entry name" value="HETEROKARYON INCOMPATIBILITY DOMAIN-CONTAINING PROTEIN"/>
    <property type="match status" value="1"/>
</dbReference>
<proteinExistence type="predicted"/>
<dbReference type="EMBL" id="JAQQWP010000010">
    <property type="protein sequence ID" value="KAK8097269.1"/>
    <property type="molecule type" value="Genomic_DNA"/>
</dbReference>
<sequence length="780" mass="86995">MSSRVWVQIRDSLNPKDTIIAFYHYLKTGRQQRITFVPPKILGTVEENHYRHDPLPNDSDDLCVRLLELLPSSEAGADVQCRLTQHRHADCQGEYETLSYVWGDTKEPVPITIDGRYFFISQSLYQALVDLRHENKLRRIWVDAVCIDQMNIEERSQQVSAMGQIYKGAKRVVIYLGAAYPKLTKQAYTLIERCATEALRVDADLTKPMTLSSLSQGSQIKHGITEEEVSSLNVTSLRHLGGASWWARSWTAQEVLLARDALVVTGTHTMEWKRFCSGVDFGLHGDIIDVVVAGIMIDKIIQPYLSLHTLRMELRKSEGEEVGEDIAAGDDITAVAAQSLLALLVHCRFRKATDRRDKVYAFLGLKDIGNPGPPTALGIQPDYTATDVEVYRNAAQKIILHSRGLEILGACLPQEVPGTGAATASTSTSNSMMKNMPTWVPDWSNTGAAPRPLMYDTFGARRSSHAASPLPKTATPLRAPTFADNGRTLVLSGHHVATIEALSPVFRRPELTIDENGWTSWLGQSFFVRLFTVLFYVPITAVELWLFYRELRNTIVNHLGLLAEMESFARRVSPTNLVTAPDTAAAKDPAARRGEEPIRGDEVGEQEETGEGEEEGEDDDDDDDDENTMYVYRRTLCAGAEAAGGPGETKKLFQAWRDMLAPLFAMHARGVDRWFPGRVLYKYMRTTWKGFSVFTLYLEMAYERRLARGSNGYLLLVPGHAEVGDRVVIVKEGRVPLVLRPKEEGVEGPGAYSVVGEAYGEGIMNGEAFREQDCAEIRVH</sequence>
<dbReference type="AlphaFoldDB" id="A0AAW0QJ11"/>
<dbReference type="Proteomes" id="UP001392437">
    <property type="component" value="Unassembled WGS sequence"/>
</dbReference>